<protein>
    <recommendedName>
        <fullName evidence="3">Reverse transcriptase</fullName>
    </recommendedName>
</protein>
<evidence type="ECO:0008006" key="3">
    <source>
        <dbReference type="Google" id="ProtNLM"/>
    </source>
</evidence>
<accession>A0AAV3QH61</accession>
<dbReference type="AlphaFoldDB" id="A0AAV3QH61"/>
<sequence>MVDSGGVGLSVVCIGWIKACLWTTSWNYSSRKLKTKSLNIILVAKRLIWSIHADDLFITSWVEPNSLKLISEVLKEFEEYSGLEPNLSKSSCYFAGTTSDDEARLSCILGIPISALPVRYLGIPLTTKQIGSHECRVLAEKVRQKIDGWGSKNLSFAGRLTLISFVIFGICNYWCQNNFYPQANSEGD</sequence>
<evidence type="ECO:0000313" key="1">
    <source>
        <dbReference type="EMBL" id="GAA0162336.1"/>
    </source>
</evidence>
<keyword evidence="2" id="KW-1185">Reference proteome</keyword>
<dbReference type="Proteomes" id="UP001454036">
    <property type="component" value="Unassembled WGS sequence"/>
</dbReference>
<proteinExistence type="predicted"/>
<gene>
    <name evidence="1" type="ORF">LIER_39395</name>
</gene>
<name>A0AAV3QH61_LITER</name>
<dbReference type="PANTHER" id="PTHR33116">
    <property type="entry name" value="REVERSE TRANSCRIPTASE ZINC-BINDING DOMAIN-CONTAINING PROTEIN-RELATED-RELATED"/>
    <property type="match status" value="1"/>
</dbReference>
<evidence type="ECO:0000313" key="2">
    <source>
        <dbReference type="Proteomes" id="UP001454036"/>
    </source>
</evidence>
<comment type="caution">
    <text evidence="1">The sequence shown here is derived from an EMBL/GenBank/DDBJ whole genome shotgun (WGS) entry which is preliminary data.</text>
</comment>
<dbReference type="EMBL" id="BAABME010021086">
    <property type="protein sequence ID" value="GAA0162336.1"/>
    <property type="molecule type" value="Genomic_DNA"/>
</dbReference>
<reference evidence="1 2" key="1">
    <citation type="submission" date="2024-01" db="EMBL/GenBank/DDBJ databases">
        <title>The complete chloroplast genome sequence of Lithospermum erythrorhizon: insights into the phylogenetic relationship among Boraginaceae species and the maternal lineages of purple gromwells.</title>
        <authorList>
            <person name="Okada T."/>
            <person name="Watanabe K."/>
        </authorList>
    </citation>
    <scope>NUCLEOTIDE SEQUENCE [LARGE SCALE GENOMIC DNA]</scope>
</reference>
<organism evidence="1 2">
    <name type="scientific">Lithospermum erythrorhizon</name>
    <name type="common">Purple gromwell</name>
    <name type="synonym">Lithospermum officinale var. erythrorhizon</name>
    <dbReference type="NCBI Taxonomy" id="34254"/>
    <lineage>
        <taxon>Eukaryota</taxon>
        <taxon>Viridiplantae</taxon>
        <taxon>Streptophyta</taxon>
        <taxon>Embryophyta</taxon>
        <taxon>Tracheophyta</taxon>
        <taxon>Spermatophyta</taxon>
        <taxon>Magnoliopsida</taxon>
        <taxon>eudicotyledons</taxon>
        <taxon>Gunneridae</taxon>
        <taxon>Pentapetalae</taxon>
        <taxon>asterids</taxon>
        <taxon>lamiids</taxon>
        <taxon>Boraginales</taxon>
        <taxon>Boraginaceae</taxon>
        <taxon>Boraginoideae</taxon>
        <taxon>Lithospermeae</taxon>
        <taxon>Lithospermum</taxon>
    </lineage>
</organism>
<dbReference type="PANTHER" id="PTHR33116:SF78">
    <property type="entry name" value="OS12G0587133 PROTEIN"/>
    <property type="match status" value="1"/>
</dbReference>